<keyword evidence="2 8" id="KW-0645">Protease</keyword>
<keyword evidence="4 8" id="KW-0378">Hydrolase</keyword>
<evidence type="ECO:0000256" key="7">
    <source>
        <dbReference type="ARBA" id="ARBA00023239"/>
    </source>
</evidence>
<proteinExistence type="inferred from homology"/>
<keyword evidence="3" id="KW-0227">DNA damage</keyword>
<dbReference type="Pfam" id="PF02586">
    <property type="entry name" value="SRAP"/>
    <property type="match status" value="1"/>
</dbReference>
<evidence type="ECO:0000313" key="10">
    <source>
        <dbReference type="Proteomes" id="UP000605990"/>
    </source>
</evidence>
<keyword evidence="5" id="KW-0190">Covalent protein-DNA linkage</keyword>
<dbReference type="InterPro" id="IPR036590">
    <property type="entry name" value="SRAP-like"/>
</dbReference>
<evidence type="ECO:0000313" key="9">
    <source>
        <dbReference type="EMBL" id="MBC5834183.1"/>
    </source>
</evidence>
<keyword evidence="10" id="KW-1185">Reference proteome</keyword>
<evidence type="ECO:0000256" key="2">
    <source>
        <dbReference type="ARBA" id="ARBA00022670"/>
    </source>
</evidence>
<dbReference type="EC" id="3.4.-.-" evidence="8"/>
<dbReference type="Proteomes" id="UP000605990">
    <property type="component" value="Unassembled WGS sequence"/>
</dbReference>
<dbReference type="Gene3D" id="3.90.1680.10">
    <property type="entry name" value="SOS response associated peptidase-like"/>
    <property type="match status" value="1"/>
</dbReference>
<keyword evidence="6" id="KW-0238">DNA-binding</keyword>
<evidence type="ECO:0000256" key="8">
    <source>
        <dbReference type="RuleBase" id="RU364100"/>
    </source>
</evidence>
<protein>
    <recommendedName>
        <fullName evidence="8">Abasic site processing protein</fullName>
        <ecNumber evidence="8">3.4.-.-</ecNumber>
    </recommendedName>
</protein>
<dbReference type="RefSeq" id="WP_166125390.1">
    <property type="nucleotide sequence ID" value="NZ_JAANOQ010000001.1"/>
</dbReference>
<comment type="caution">
    <text evidence="9">The sequence shown here is derived from an EMBL/GenBank/DDBJ whole genome shotgun (WGS) entry which is preliminary data.</text>
</comment>
<gene>
    <name evidence="9" type="ORF">H8R27_04720</name>
</gene>
<sequence length="208" mass="23941">MCFHYKQTKEGLVLEKQFNAKKKPGINIEPVAYVNGFEHPKSVIITDKNPDVLDQGIWGLLPNWAKDEKHQDFTLNARVEDITTTNSYKDAIQNRCLIVADGFYEWQWLNKSGTKKEKYVIEIENEKSFAFAGIYCFNEKLNALTFSMLTTQANALMSEIHNIKKRMPIILKPNDEKAWLAGANYNDFAFPYEVNLKATSLDAQFSLF</sequence>
<dbReference type="PANTHER" id="PTHR13604:SF0">
    <property type="entry name" value="ABASIC SITE PROCESSING PROTEIN HMCES"/>
    <property type="match status" value="1"/>
</dbReference>
<accession>A0ABR7IWU0</accession>
<evidence type="ECO:0000256" key="5">
    <source>
        <dbReference type="ARBA" id="ARBA00023124"/>
    </source>
</evidence>
<evidence type="ECO:0000256" key="3">
    <source>
        <dbReference type="ARBA" id="ARBA00022763"/>
    </source>
</evidence>
<evidence type="ECO:0000256" key="6">
    <source>
        <dbReference type="ARBA" id="ARBA00023125"/>
    </source>
</evidence>
<evidence type="ECO:0000256" key="4">
    <source>
        <dbReference type="ARBA" id="ARBA00022801"/>
    </source>
</evidence>
<dbReference type="SUPFAM" id="SSF143081">
    <property type="entry name" value="BB1717-like"/>
    <property type="match status" value="1"/>
</dbReference>
<dbReference type="EMBL" id="JACRUN010000001">
    <property type="protein sequence ID" value="MBC5834183.1"/>
    <property type="molecule type" value="Genomic_DNA"/>
</dbReference>
<name>A0ABR7IWU0_9FLAO</name>
<reference evidence="9 10" key="1">
    <citation type="submission" date="2020-08" db="EMBL/GenBank/DDBJ databases">
        <title>Description of novel Flavobacterium F-408 isolate.</title>
        <authorList>
            <person name="Saticioglu I.B."/>
            <person name="Duman M."/>
            <person name="Altun S."/>
        </authorList>
    </citation>
    <scope>NUCLEOTIDE SEQUENCE [LARGE SCALE GENOMIC DNA]</scope>
    <source>
        <strain evidence="9 10">F-408</strain>
    </source>
</reference>
<dbReference type="InterPro" id="IPR003738">
    <property type="entry name" value="SRAP"/>
</dbReference>
<evidence type="ECO:0000256" key="1">
    <source>
        <dbReference type="ARBA" id="ARBA00008136"/>
    </source>
</evidence>
<keyword evidence="7" id="KW-0456">Lyase</keyword>
<organism evidence="9 10">
    <name type="scientific">Flavobacterium bernardetii</name>
    <dbReference type="NCBI Taxonomy" id="2813823"/>
    <lineage>
        <taxon>Bacteria</taxon>
        <taxon>Pseudomonadati</taxon>
        <taxon>Bacteroidota</taxon>
        <taxon>Flavobacteriia</taxon>
        <taxon>Flavobacteriales</taxon>
        <taxon>Flavobacteriaceae</taxon>
        <taxon>Flavobacterium</taxon>
    </lineage>
</organism>
<comment type="similarity">
    <text evidence="1 8">Belongs to the SOS response-associated peptidase family.</text>
</comment>
<dbReference type="PANTHER" id="PTHR13604">
    <property type="entry name" value="DC12-RELATED"/>
    <property type="match status" value="1"/>
</dbReference>